<keyword evidence="1" id="KW-0472">Membrane</keyword>
<evidence type="ECO:0000313" key="2">
    <source>
        <dbReference type="EMBL" id="SNX96851.1"/>
    </source>
</evidence>
<accession>A0A285EFN7</accession>
<evidence type="ECO:0000313" key="3">
    <source>
        <dbReference type="Proteomes" id="UP000219514"/>
    </source>
</evidence>
<keyword evidence="1" id="KW-1133">Transmembrane helix</keyword>
<evidence type="ECO:0008006" key="4">
    <source>
        <dbReference type="Google" id="ProtNLM"/>
    </source>
</evidence>
<dbReference type="RefSeq" id="WP_097206838.1">
    <property type="nucleotide sequence ID" value="NZ_JACHXB010000001.1"/>
</dbReference>
<dbReference type="Proteomes" id="UP000219514">
    <property type="component" value="Unassembled WGS sequence"/>
</dbReference>
<keyword evidence="3" id="KW-1185">Reference proteome</keyword>
<evidence type="ECO:0000256" key="1">
    <source>
        <dbReference type="SAM" id="Phobius"/>
    </source>
</evidence>
<proteinExistence type="predicted"/>
<protein>
    <recommendedName>
        <fullName evidence="4">DUF4190 domain-containing protein</fullName>
    </recommendedName>
</protein>
<gene>
    <name evidence="2" type="ORF">SAMN06893097_105191</name>
</gene>
<name>A0A285EFN7_9ACTN</name>
<reference evidence="2 3" key="1">
    <citation type="submission" date="2017-09" db="EMBL/GenBank/DDBJ databases">
        <authorList>
            <person name="Ehlers B."/>
            <person name="Leendertz F.H."/>
        </authorList>
    </citation>
    <scope>NUCLEOTIDE SEQUENCE [LARGE SCALE GENOMIC DNA]</scope>
    <source>
        <strain evidence="2 3">DSM 46844</strain>
    </source>
</reference>
<organism evidence="2 3">
    <name type="scientific">Geodermatophilus sabuli</name>
    <dbReference type="NCBI Taxonomy" id="1564158"/>
    <lineage>
        <taxon>Bacteria</taxon>
        <taxon>Bacillati</taxon>
        <taxon>Actinomycetota</taxon>
        <taxon>Actinomycetes</taxon>
        <taxon>Geodermatophilales</taxon>
        <taxon>Geodermatophilaceae</taxon>
        <taxon>Geodermatophilus</taxon>
    </lineage>
</organism>
<sequence>MYPQPGPPYYYPPPQFQPQPSNGLGTAGFVLGLLGTVLFWVPLVGFILAVLGIVFSAVGRAQGVQRGAPTGLAMAGLVLGIIGAVLFFAMLLAYA</sequence>
<dbReference type="EMBL" id="OBDO01000005">
    <property type="protein sequence ID" value="SNX96851.1"/>
    <property type="molecule type" value="Genomic_DNA"/>
</dbReference>
<keyword evidence="1" id="KW-0812">Transmembrane</keyword>
<dbReference type="AlphaFoldDB" id="A0A285EFN7"/>
<feature type="transmembrane region" description="Helical" evidence="1">
    <location>
        <begin position="71"/>
        <end position="94"/>
    </location>
</feature>
<feature type="transmembrane region" description="Helical" evidence="1">
    <location>
        <begin position="37"/>
        <end position="59"/>
    </location>
</feature>